<evidence type="ECO:0000259" key="2">
    <source>
        <dbReference type="PROSITE" id="PS50404"/>
    </source>
</evidence>
<dbReference type="Pfam" id="PF13409">
    <property type="entry name" value="GST_N_2"/>
    <property type="match status" value="1"/>
</dbReference>
<dbReference type="PANTHER" id="PTHR44051">
    <property type="entry name" value="GLUTATHIONE S-TRANSFERASE-RELATED"/>
    <property type="match status" value="1"/>
</dbReference>
<dbReference type="PANTHER" id="PTHR44051:SF9">
    <property type="entry name" value="GLUTATHIONE S-TRANSFERASE 1"/>
    <property type="match status" value="1"/>
</dbReference>
<name>A0AA38RMG8_9PEZI</name>
<dbReference type="PROSITE" id="PS50405">
    <property type="entry name" value="GST_CTER"/>
    <property type="match status" value="1"/>
</dbReference>
<dbReference type="InterPro" id="IPR004045">
    <property type="entry name" value="Glutathione_S-Trfase_N"/>
</dbReference>
<dbReference type="InterPro" id="IPR040079">
    <property type="entry name" value="Glutathione_S-Trfase"/>
</dbReference>
<reference evidence="4" key="1">
    <citation type="submission" date="2022-07" db="EMBL/GenBank/DDBJ databases">
        <title>Fungi with potential for degradation of polypropylene.</title>
        <authorList>
            <person name="Gostincar C."/>
        </authorList>
    </citation>
    <scope>NUCLEOTIDE SEQUENCE</scope>
    <source>
        <strain evidence="4">EXF-13308</strain>
    </source>
</reference>
<dbReference type="PROSITE" id="PS50404">
    <property type="entry name" value="GST_NTER"/>
    <property type="match status" value="1"/>
</dbReference>
<evidence type="ECO:0000256" key="1">
    <source>
        <dbReference type="ARBA" id="ARBA00007409"/>
    </source>
</evidence>
<dbReference type="SUPFAM" id="SSF47616">
    <property type="entry name" value="GST C-terminal domain-like"/>
    <property type="match status" value="1"/>
</dbReference>
<evidence type="ECO:0000313" key="4">
    <source>
        <dbReference type="EMBL" id="KAJ9154773.1"/>
    </source>
</evidence>
<evidence type="ECO:0000313" key="5">
    <source>
        <dbReference type="Proteomes" id="UP001174694"/>
    </source>
</evidence>
<dbReference type="SUPFAM" id="SSF52833">
    <property type="entry name" value="Thioredoxin-like"/>
    <property type="match status" value="1"/>
</dbReference>
<sequence>MANDAPKIKLHWLDGSRAQSVLWLLEELQVPYELELYHRASNLLAPPELEKVHPLGKSPVVTITPPGEGAGQQPIVLAESGFIIQYLCEHFAKADTLVPRRWREGREEGGVGAETEEWMRYQYIMYYSEGSFMPYLWLSLVLSALKGPSVPFFLRPITGAVAGKVHDALILPNWKRHLAFLEQQLKTSPGGGKYLAGARLTACDIIMSYPLIAGRDTLAGAVGGADKHPEFFAYIDRLQEEPGWKKGAAKIKEIEGYFSVAPKH</sequence>
<dbReference type="InterPro" id="IPR036282">
    <property type="entry name" value="Glutathione-S-Trfase_C_sf"/>
</dbReference>
<comment type="similarity">
    <text evidence="1">Belongs to the GST superfamily.</text>
</comment>
<dbReference type="EMBL" id="JANBVO010000004">
    <property type="protein sequence ID" value="KAJ9154773.1"/>
    <property type="molecule type" value="Genomic_DNA"/>
</dbReference>
<accession>A0AA38RMG8</accession>
<feature type="domain" description="GST C-terminal" evidence="3">
    <location>
        <begin position="114"/>
        <end position="258"/>
    </location>
</feature>
<dbReference type="Gene3D" id="1.20.1050.10">
    <property type="match status" value="1"/>
</dbReference>
<dbReference type="CDD" id="cd03046">
    <property type="entry name" value="GST_N_GTT1_like"/>
    <property type="match status" value="1"/>
</dbReference>
<feature type="domain" description="GST N-terminal" evidence="2">
    <location>
        <begin position="5"/>
        <end position="95"/>
    </location>
</feature>
<dbReference type="InterPro" id="IPR004046">
    <property type="entry name" value="GST_C"/>
</dbReference>
<dbReference type="Pfam" id="PF14497">
    <property type="entry name" value="GST_C_3"/>
    <property type="match status" value="1"/>
</dbReference>
<dbReference type="SFLD" id="SFLDG00358">
    <property type="entry name" value="Main_(cytGST)"/>
    <property type="match status" value="1"/>
</dbReference>
<dbReference type="Proteomes" id="UP001174694">
    <property type="component" value="Unassembled WGS sequence"/>
</dbReference>
<dbReference type="AlphaFoldDB" id="A0AA38RMG8"/>
<comment type="caution">
    <text evidence="4">The sequence shown here is derived from an EMBL/GenBank/DDBJ whole genome shotgun (WGS) entry which is preliminary data.</text>
</comment>
<proteinExistence type="inferred from homology"/>
<dbReference type="SFLD" id="SFLDS00019">
    <property type="entry name" value="Glutathione_Transferase_(cytos"/>
    <property type="match status" value="1"/>
</dbReference>
<gene>
    <name evidence="4" type="ORF">NKR23_g2149</name>
</gene>
<dbReference type="InterPro" id="IPR010987">
    <property type="entry name" value="Glutathione-S-Trfase_C-like"/>
</dbReference>
<organism evidence="4 5">
    <name type="scientific">Pleurostoma richardsiae</name>
    <dbReference type="NCBI Taxonomy" id="41990"/>
    <lineage>
        <taxon>Eukaryota</taxon>
        <taxon>Fungi</taxon>
        <taxon>Dikarya</taxon>
        <taxon>Ascomycota</taxon>
        <taxon>Pezizomycotina</taxon>
        <taxon>Sordariomycetes</taxon>
        <taxon>Sordariomycetidae</taxon>
        <taxon>Calosphaeriales</taxon>
        <taxon>Pleurostomataceae</taxon>
        <taxon>Pleurostoma</taxon>
    </lineage>
</organism>
<evidence type="ECO:0000259" key="3">
    <source>
        <dbReference type="PROSITE" id="PS50405"/>
    </source>
</evidence>
<dbReference type="InterPro" id="IPR036249">
    <property type="entry name" value="Thioredoxin-like_sf"/>
</dbReference>
<protein>
    <submittedName>
        <fullName evidence="4">Glutathione S-transferase I</fullName>
    </submittedName>
</protein>
<keyword evidence="5" id="KW-1185">Reference proteome</keyword>
<dbReference type="Gene3D" id="3.40.30.10">
    <property type="entry name" value="Glutaredoxin"/>
    <property type="match status" value="1"/>
</dbReference>